<evidence type="ECO:0000313" key="8">
    <source>
        <dbReference type="EMBL" id="QDT35689.1"/>
    </source>
</evidence>
<feature type="transmembrane region" description="Helical" evidence="6">
    <location>
        <begin position="80"/>
        <end position="98"/>
    </location>
</feature>
<dbReference type="PANTHER" id="PTHR37326:SF1">
    <property type="entry name" value="BLL3975 PROTEIN"/>
    <property type="match status" value="1"/>
</dbReference>
<sequence length="390" mass="42797">MKKRKRKPSSIWDGEEVLPGESRRVQLNVSESYSGVNIPIPVYVRRGLRDGPTIFVTAALHGDEINGTGVVRELIRDGTLNLTAGVLILVPVVNVFGFDRHMRYLPDRRDLNRCFPGSERGSLASRTARVIFEEIIGRSDFGIDLHTAAARRTNFPNVRADFRNAGAKRLAESFGCELMMVGRGPDRSLRREATGAGCPVLLFEAGEIWKVEPSIVAAAVRGVKNVLFELKMIDEPPVEPPYQLLIERTKWIRAERGGFLEFHVGPGDIVLRGKPIATISDLLGEDSHSLVAPFDGVVIGMTTLPATSPGEPVVHLGEIEKMKRIERIRNKLPESHPHERVTADLASSVMVTEPSVEEAEQDGESASTDQPIDGAATQEALSEDNDSRTG</sequence>
<feature type="region of interest" description="Disordered" evidence="5">
    <location>
        <begin position="330"/>
        <end position="390"/>
    </location>
</feature>
<dbReference type="InterPro" id="IPR043795">
    <property type="entry name" value="N-alpha-Ac-DABA-like"/>
</dbReference>
<dbReference type="InterPro" id="IPR053138">
    <property type="entry name" value="N-alpha-Ac-DABA_deacetylase"/>
</dbReference>
<evidence type="ECO:0000259" key="7">
    <source>
        <dbReference type="Pfam" id="PF24827"/>
    </source>
</evidence>
<evidence type="ECO:0000256" key="3">
    <source>
        <dbReference type="ARBA" id="ARBA00022801"/>
    </source>
</evidence>
<keyword evidence="6" id="KW-0472">Membrane</keyword>
<dbReference type="KEGG" id="svp:Pan189_00420"/>
<accession>A0A517QVK8</accession>
<dbReference type="PANTHER" id="PTHR37326">
    <property type="entry name" value="BLL3975 PROTEIN"/>
    <property type="match status" value="1"/>
</dbReference>
<dbReference type="PIRSF" id="PIRSF039012">
    <property type="entry name" value="ASP"/>
    <property type="match status" value="1"/>
</dbReference>
<dbReference type="Proteomes" id="UP000317318">
    <property type="component" value="Chromosome"/>
</dbReference>
<organism evidence="8 9">
    <name type="scientific">Stratiformator vulcanicus</name>
    <dbReference type="NCBI Taxonomy" id="2527980"/>
    <lineage>
        <taxon>Bacteria</taxon>
        <taxon>Pseudomonadati</taxon>
        <taxon>Planctomycetota</taxon>
        <taxon>Planctomycetia</taxon>
        <taxon>Planctomycetales</taxon>
        <taxon>Planctomycetaceae</taxon>
        <taxon>Stratiformator</taxon>
    </lineage>
</organism>
<keyword evidence="3" id="KW-0378">Hydrolase</keyword>
<keyword evidence="9" id="KW-1185">Reference proteome</keyword>
<dbReference type="CDD" id="cd06251">
    <property type="entry name" value="M14_ASTE_ASPA-like"/>
    <property type="match status" value="1"/>
</dbReference>
<evidence type="ECO:0000313" key="9">
    <source>
        <dbReference type="Proteomes" id="UP000317318"/>
    </source>
</evidence>
<dbReference type="SUPFAM" id="SSF53187">
    <property type="entry name" value="Zn-dependent exopeptidases"/>
    <property type="match status" value="1"/>
</dbReference>
<keyword evidence="6" id="KW-0812">Transmembrane</keyword>
<name>A0A517QVK8_9PLAN</name>
<reference evidence="8 9" key="1">
    <citation type="submission" date="2019-02" db="EMBL/GenBank/DDBJ databases">
        <title>Deep-cultivation of Planctomycetes and their phenomic and genomic characterization uncovers novel biology.</title>
        <authorList>
            <person name="Wiegand S."/>
            <person name="Jogler M."/>
            <person name="Boedeker C."/>
            <person name="Pinto D."/>
            <person name="Vollmers J."/>
            <person name="Rivas-Marin E."/>
            <person name="Kohn T."/>
            <person name="Peeters S.H."/>
            <person name="Heuer A."/>
            <person name="Rast P."/>
            <person name="Oberbeckmann S."/>
            <person name="Bunk B."/>
            <person name="Jeske O."/>
            <person name="Meyerdierks A."/>
            <person name="Storesund J.E."/>
            <person name="Kallscheuer N."/>
            <person name="Luecker S."/>
            <person name="Lage O.M."/>
            <person name="Pohl T."/>
            <person name="Merkel B.J."/>
            <person name="Hornburger P."/>
            <person name="Mueller R.-W."/>
            <person name="Bruemmer F."/>
            <person name="Labrenz M."/>
            <person name="Spormann A.M."/>
            <person name="Op den Camp H."/>
            <person name="Overmann J."/>
            <person name="Amann R."/>
            <person name="Jetten M.S.M."/>
            <person name="Mascher T."/>
            <person name="Medema M.H."/>
            <person name="Devos D.P."/>
            <person name="Kaster A.-K."/>
            <person name="Ovreas L."/>
            <person name="Rohde M."/>
            <person name="Galperin M.Y."/>
            <person name="Jogler C."/>
        </authorList>
    </citation>
    <scope>NUCLEOTIDE SEQUENCE [LARGE SCALE GENOMIC DNA]</scope>
    <source>
        <strain evidence="8 9">Pan189</strain>
    </source>
</reference>
<dbReference type="GO" id="GO:0016788">
    <property type="term" value="F:hydrolase activity, acting on ester bonds"/>
    <property type="evidence" value="ECO:0007669"/>
    <property type="project" value="InterPro"/>
</dbReference>
<comment type="cofactor">
    <cofactor evidence="1">
        <name>Zn(2+)</name>
        <dbReference type="ChEBI" id="CHEBI:29105"/>
    </cofactor>
</comment>
<keyword evidence="6" id="KW-1133">Transmembrane helix</keyword>
<evidence type="ECO:0000256" key="6">
    <source>
        <dbReference type="SAM" id="Phobius"/>
    </source>
</evidence>
<dbReference type="GO" id="GO:0016811">
    <property type="term" value="F:hydrolase activity, acting on carbon-nitrogen (but not peptide) bonds, in linear amides"/>
    <property type="evidence" value="ECO:0007669"/>
    <property type="project" value="InterPro"/>
</dbReference>
<dbReference type="EMBL" id="CP036268">
    <property type="protein sequence ID" value="QDT35689.1"/>
    <property type="molecule type" value="Genomic_DNA"/>
</dbReference>
<evidence type="ECO:0000256" key="2">
    <source>
        <dbReference type="ARBA" id="ARBA00022723"/>
    </source>
</evidence>
<protein>
    <submittedName>
        <fullName evidence="8">Succinylglutamate desuccinylase / Aspartoacylase family protein</fullName>
    </submittedName>
</protein>
<gene>
    <name evidence="8" type="ORF">Pan189_00420</name>
</gene>
<proteinExistence type="predicted"/>
<evidence type="ECO:0000256" key="4">
    <source>
        <dbReference type="ARBA" id="ARBA00022833"/>
    </source>
</evidence>
<dbReference type="Pfam" id="PF24827">
    <property type="entry name" value="AstE_AspA_cat"/>
    <property type="match status" value="1"/>
</dbReference>
<dbReference type="InterPro" id="IPR055438">
    <property type="entry name" value="AstE_AspA_cat"/>
</dbReference>
<keyword evidence="4" id="KW-0862">Zinc</keyword>
<evidence type="ECO:0000256" key="1">
    <source>
        <dbReference type="ARBA" id="ARBA00001947"/>
    </source>
</evidence>
<feature type="compositionally biased region" description="Basic and acidic residues" evidence="5">
    <location>
        <begin position="330"/>
        <end position="342"/>
    </location>
</feature>
<feature type="domain" description="Succinylglutamate desuccinylase/Aspartoacylase catalytic" evidence="7">
    <location>
        <begin position="50"/>
        <end position="227"/>
    </location>
</feature>
<dbReference type="Gene3D" id="3.40.630.10">
    <property type="entry name" value="Zn peptidases"/>
    <property type="match status" value="1"/>
</dbReference>
<dbReference type="AlphaFoldDB" id="A0A517QVK8"/>
<dbReference type="OrthoDB" id="9782876at2"/>
<dbReference type="RefSeq" id="WP_145361962.1">
    <property type="nucleotide sequence ID" value="NZ_CP036268.1"/>
</dbReference>
<dbReference type="GO" id="GO:0046872">
    <property type="term" value="F:metal ion binding"/>
    <property type="evidence" value="ECO:0007669"/>
    <property type="project" value="UniProtKB-KW"/>
</dbReference>
<evidence type="ECO:0000256" key="5">
    <source>
        <dbReference type="SAM" id="MobiDB-lite"/>
    </source>
</evidence>
<keyword evidence="2" id="KW-0479">Metal-binding</keyword>